<reference evidence="2" key="1">
    <citation type="submission" date="2020-11" db="EMBL/GenBank/DDBJ databases">
        <authorList>
            <consortium name="DOE Joint Genome Institute"/>
            <person name="Ahrendt S."/>
            <person name="Riley R."/>
            <person name="Andreopoulos W."/>
            <person name="Labutti K."/>
            <person name="Pangilinan J."/>
            <person name="Ruiz-Duenas F.J."/>
            <person name="Barrasa J.M."/>
            <person name="Sanchez-Garcia M."/>
            <person name="Camarero S."/>
            <person name="Miyauchi S."/>
            <person name="Serrano A."/>
            <person name="Linde D."/>
            <person name="Babiker R."/>
            <person name="Drula E."/>
            <person name="Ayuso-Fernandez I."/>
            <person name="Pacheco R."/>
            <person name="Padilla G."/>
            <person name="Ferreira P."/>
            <person name="Barriuso J."/>
            <person name="Kellner H."/>
            <person name="Castanera R."/>
            <person name="Alfaro M."/>
            <person name="Ramirez L."/>
            <person name="Pisabarro A.G."/>
            <person name="Kuo A."/>
            <person name="Tritt A."/>
            <person name="Lipzen A."/>
            <person name="He G."/>
            <person name="Yan M."/>
            <person name="Ng V."/>
            <person name="Cullen D."/>
            <person name="Martin F."/>
            <person name="Rosso M.-N."/>
            <person name="Henrissat B."/>
            <person name="Hibbett D."/>
            <person name="Martinez A.T."/>
            <person name="Grigoriev I.V."/>
        </authorList>
    </citation>
    <scope>NUCLEOTIDE SEQUENCE</scope>
    <source>
        <strain evidence="2">CIRM-BRFM 674</strain>
    </source>
</reference>
<dbReference type="AlphaFoldDB" id="A0A9P5YRX9"/>
<dbReference type="Pfam" id="PF10551">
    <property type="entry name" value="MULE"/>
    <property type="match status" value="1"/>
</dbReference>
<dbReference type="InterPro" id="IPR018289">
    <property type="entry name" value="MULE_transposase_dom"/>
</dbReference>
<evidence type="ECO:0000313" key="2">
    <source>
        <dbReference type="EMBL" id="KAF9474402.1"/>
    </source>
</evidence>
<dbReference type="Proteomes" id="UP000807469">
    <property type="component" value="Unassembled WGS sequence"/>
</dbReference>
<feature type="non-terminal residue" evidence="2">
    <location>
        <position position="273"/>
    </location>
</feature>
<comment type="caution">
    <text evidence="2">The sequence shown here is derived from an EMBL/GenBank/DDBJ whole genome shotgun (WGS) entry which is preliminary data.</text>
</comment>
<evidence type="ECO:0000259" key="1">
    <source>
        <dbReference type="Pfam" id="PF10551"/>
    </source>
</evidence>
<evidence type="ECO:0000313" key="3">
    <source>
        <dbReference type="Proteomes" id="UP000807469"/>
    </source>
</evidence>
<proteinExistence type="predicted"/>
<dbReference type="EMBL" id="MU155381">
    <property type="protein sequence ID" value="KAF9474402.1"/>
    <property type="molecule type" value="Genomic_DNA"/>
</dbReference>
<dbReference type="OrthoDB" id="2437251at2759"/>
<protein>
    <recommendedName>
        <fullName evidence="1">MULE transposase domain-containing protein</fullName>
    </recommendedName>
</protein>
<feature type="domain" description="MULE transposase" evidence="1">
    <location>
        <begin position="188"/>
        <end position="238"/>
    </location>
</feature>
<organism evidence="2 3">
    <name type="scientific">Pholiota conissans</name>
    <dbReference type="NCBI Taxonomy" id="109636"/>
    <lineage>
        <taxon>Eukaryota</taxon>
        <taxon>Fungi</taxon>
        <taxon>Dikarya</taxon>
        <taxon>Basidiomycota</taxon>
        <taxon>Agaricomycotina</taxon>
        <taxon>Agaricomycetes</taxon>
        <taxon>Agaricomycetidae</taxon>
        <taxon>Agaricales</taxon>
        <taxon>Agaricineae</taxon>
        <taxon>Strophariaceae</taxon>
        <taxon>Pholiota</taxon>
    </lineage>
</organism>
<gene>
    <name evidence="2" type="ORF">BDN70DRAFT_767677</name>
</gene>
<name>A0A9P5YRX9_9AGAR</name>
<keyword evidence="3" id="KW-1185">Reference proteome</keyword>
<accession>A0A9P5YRX9</accession>
<sequence length="273" mass="31649">MSSFHCNGWLNIKVWDDSLDTVLVKLTHKSDHIPYWKIDVPDNIKSLVYEKIELTPTQIWDEILKVEPTPKFTRKAIYHLWHEKSSESWKHDADELISARTNIENASKLDKLYKDESIPLPEVPGFVGIAFALPEVLRKWMTHAIAIGHINGSNFEVYALLGEISGSGCPLGYLLLQSNHTGEGGEKARYIQNLLEYFQKEWKIRPIVTLTDKDMSEINAFRAAFPDAKHQLCFWHSLQAVQTRLSIIRRRPKFYDVNEAVMEFPWIDRDFVP</sequence>